<keyword evidence="3" id="KW-0862">Zinc</keyword>
<dbReference type="Pfam" id="PF00628">
    <property type="entry name" value="PHD"/>
    <property type="match status" value="1"/>
</dbReference>
<dbReference type="CDD" id="cd15543">
    <property type="entry name" value="PHD_RSF1"/>
    <property type="match status" value="1"/>
</dbReference>
<evidence type="ECO:0000256" key="3">
    <source>
        <dbReference type="ARBA" id="ARBA00022833"/>
    </source>
</evidence>
<dbReference type="PANTHER" id="PTHR14296:SF16">
    <property type="entry name" value="REMODELING AND SPACING FACTOR 1"/>
    <property type="match status" value="1"/>
</dbReference>
<feature type="region of interest" description="Disordered" evidence="5">
    <location>
        <begin position="931"/>
        <end position="953"/>
    </location>
</feature>
<organism evidence="7 8">
    <name type="scientific">Rotaria socialis</name>
    <dbReference type="NCBI Taxonomy" id="392032"/>
    <lineage>
        <taxon>Eukaryota</taxon>
        <taxon>Metazoa</taxon>
        <taxon>Spiralia</taxon>
        <taxon>Gnathifera</taxon>
        <taxon>Rotifera</taxon>
        <taxon>Eurotatoria</taxon>
        <taxon>Bdelloidea</taxon>
        <taxon>Philodinida</taxon>
        <taxon>Philodinidae</taxon>
        <taxon>Rotaria</taxon>
    </lineage>
</organism>
<dbReference type="GO" id="GO:0008270">
    <property type="term" value="F:zinc ion binding"/>
    <property type="evidence" value="ECO:0007669"/>
    <property type="project" value="UniProtKB-KW"/>
</dbReference>
<dbReference type="EMBL" id="CAJOBQ010000104">
    <property type="protein sequence ID" value="CAF4257540.1"/>
    <property type="molecule type" value="Genomic_DNA"/>
</dbReference>
<feature type="compositionally biased region" description="Polar residues" evidence="5">
    <location>
        <begin position="944"/>
        <end position="953"/>
    </location>
</feature>
<dbReference type="PANTHER" id="PTHR14296">
    <property type="entry name" value="REMODELING AND SPACING FACTOR 1"/>
    <property type="match status" value="1"/>
</dbReference>
<dbReference type="InterPro" id="IPR028938">
    <property type="entry name" value="Rsf1-like"/>
</dbReference>
<dbReference type="GO" id="GO:0042393">
    <property type="term" value="F:histone binding"/>
    <property type="evidence" value="ECO:0007669"/>
    <property type="project" value="TreeGrafter"/>
</dbReference>
<evidence type="ECO:0000259" key="6">
    <source>
        <dbReference type="PROSITE" id="PS50016"/>
    </source>
</evidence>
<feature type="compositionally biased region" description="Basic and acidic residues" evidence="5">
    <location>
        <begin position="369"/>
        <end position="381"/>
    </location>
</feature>
<dbReference type="AlphaFoldDB" id="A0A820F368"/>
<sequence length="953" mass="110940">MENLEEAMNSKARAYTIPQPQINRFSYQNQVIVAPGKIRQYLRWSIVNTVLGFLLFEFKCKILIFYHLYDCNFTPSVKNRPIQRMTIKHQCIEICVNENDIEKDRRRKALLNDPNYGVVLYFLDKFRSILDLPNYLLQRFEDHLVNCEGKNSSRLIDFHFTLLKRLSLARNAQRDKFDSIVTKFAARFDVNDSEHIKTTGYLKANVNIKIRIIKNLLESQFETKQMLKKCLIDKSAYELKSSPLGRDRFGVSYWLFMDKDCFVRLFREDIDVDRTWTNIATNRDELKKFIEILIADRVVRKKFPDWIVNCEQFSPVLTSDDFEQNYFPTSVSLTEEMQTMLTDDSDTDFPIKKTRRQSTASQNSLNMYKDFESIEENRNSDQQEESSIDDVCPSIRRSSRLRKPTTTIPQASSAKKKRPTKSKKNLSNIRRKTKSRRHDYPYSSTSSSDEHVDYSSEDEYDSDDYLPDQSQIDFDNNLFQLEEVDEKTIEFRSAKTAQTSALIIFCCKCSKDDQPEVLLICDGCNGAYHLECLHPVLLSVPQHEWFCPLCEHRKLSNSLIEKFKELLINLHQTETTRRMCMLKKSSPRKIKPKVYTSDESITESEHENSMNNDELAFQINDNTNLSSSCTTDETTTTYNISQRGRQRHIRFDMKKIFDSHDEFNIDSDTDDEYKSDINSETTKFNLQLPNQITRLLHRRHRSPTKNHQRTRTLTQYKSIDINEQLGSPLVYVNSDGNSDQIESFVTNSKQTSQIARRWNYVQRRSRLKVMNMKLLNETIGPECVDENELFCPDDMSLSNANDSLSNSEIRDEDNLMMHSNINSVESINVESIEKSSSKTILKKADASFDRLTRDIQCALTETNTFPSVTKTKATSDQQPVKRTTKMHHSLYMTKVPYRSFPLSLFQSSCNGFNIFKTEDFSNSKSLSTTIQTSSSLSPLKDTNLDQTLPTMDI</sequence>
<dbReference type="SUPFAM" id="SSF57903">
    <property type="entry name" value="FYVE/PHD zinc finger"/>
    <property type="match status" value="1"/>
</dbReference>
<feature type="domain" description="PHD-type" evidence="6">
    <location>
        <begin position="503"/>
        <end position="553"/>
    </location>
</feature>
<reference evidence="7" key="1">
    <citation type="submission" date="2021-02" db="EMBL/GenBank/DDBJ databases">
        <authorList>
            <person name="Nowell W R."/>
        </authorList>
    </citation>
    <scope>NUCLEOTIDE SEQUENCE</scope>
</reference>
<dbReference type="InterPro" id="IPR001965">
    <property type="entry name" value="Znf_PHD"/>
</dbReference>
<feature type="compositionally biased region" description="Polar residues" evidence="5">
    <location>
        <begin position="357"/>
        <end position="366"/>
    </location>
</feature>
<dbReference type="GO" id="GO:0045892">
    <property type="term" value="P:negative regulation of DNA-templated transcription"/>
    <property type="evidence" value="ECO:0007669"/>
    <property type="project" value="TreeGrafter"/>
</dbReference>
<name>A0A820F368_9BILA</name>
<dbReference type="PROSITE" id="PS01359">
    <property type="entry name" value="ZF_PHD_1"/>
    <property type="match status" value="1"/>
</dbReference>
<evidence type="ECO:0000313" key="7">
    <source>
        <dbReference type="EMBL" id="CAF4257540.1"/>
    </source>
</evidence>
<dbReference type="SMART" id="SM00249">
    <property type="entry name" value="PHD"/>
    <property type="match status" value="1"/>
</dbReference>
<evidence type="ECO:0000256" key="2">
    <source>
        <dbReference type="ARBA" id="ARBA00022771"/>
    </source>
</evidence>
<evidence type="ECO:0000313" key="8">
    <source>
        <dbReference type="Proteomes" id="UP000663862"/>
    </source>
</evidence>
<evidence type="ECO:0000256" key="5">
    <source>
        <dbReference type="SAM" id="MobiDB-lite"/>
    </source>
</evidence>
<dbReference type="InterPro" id="IPR011011">
    <property type="entry name" value="Znf_FYVE_PHD"/>
</dbReference>
<evidence type="ECO:0000256" key="1">
    <source>
        <dbReference type="ARBA" id="ARBA00022723"/>
    </source>
</evidence>
<evidence type="ECO:0000256" key="4">
    <source>
        <dbReference type="PROSITE-ProRule" id="PRU00146"/>
    </source>
</evidence>
<feature type="compositionally biased region" description="Basic residues" evidence="5">
    <location>
        <begin position="414"/>
        <end position="437"/>
    </location>
</feature>
<keyword evidence="1" id="KW-0479">Metal-binding</keyword>
<dbReference type="GO" id="GO:0031213">
    <property type="term" value="C:RSF complex"/>
    <property type="evidence" value="ECO:0007669"/>
    <property type="project" value="InterPro"/>
</dbReference>
<protein>
    <recommendedName>
        <fullName evidence="6">PHD-type domain-containing protein</fullName>
    </recommendedName>
</protein>
<keyword evidence="2 4" id="KW-0863">Zinc-finger</keyword>
<dbReference type="InterPro" id="IPR019786">
    <property type="entry name" value="Zinc_finger_PHD-type_CS"/>
</dbReference>
<dbReference type="Proteomes" id="UP000663862">
    <property type="component" value="Unassembled WGS sequence"/>
</dbReference>
<dbReference type="PROSITE" id="PS50016">
    <property type="entry name" value="ZF_PHD_2"/>
    <property type="match status" value="1"/>
</dbReference>
<comment type="caution">
    <text evidence="7">The sequence shown here is derived from an EMBL/GenBank/DDBJ whole genome shotgun (WGS) entry which is preliminary data.</text>
</comment>
<dbReference type="InterPro" id="IPR019787">
    <property type="entry name" value="Znf_PHD-finger"/>
</dbReference>
<feature type="compositionally biased region" description="Acidic residues" evidence="5">
    <location>
        <begin position="455"/>
        <end position="466"/>
    </location>
</feature>
<accession>A0A820F368</accession>
<proteinExistence type="predicted"/>
<gene>
    <name evidence="7" type="ORF">TSG867_LOCUS3489</name>
</gene>
<dbReference type="InterPro" id="IPR013083">
    <property type="entry name" value="Znf_RING/FYVE/PHD"/>
</dbReference>
<feature type="region of interest" description="Disordered" evidence="5">
    <location>
        <begin position="342"/>
        <end position="466"/>
    </location>
</feature>
<dbReference type="Gene3D" id="3.30.40.10">
    <property type="entry name" value="Zinc/RING finger domain, C3HC4 (zinc finger)"/>
    <property type="match status" value="1"/>
</dbReference>